<evidence type="ECO:0000313" key="6">
    <source>
        <dbReference type="EMBL" id="CAG8513511.1"/>
    </source>
</evidence>
<dbReference type="GO" id="GO:0005506">
    <property type="term" value="F:iron ion binding"/>
    <property type="evidence" value="ECO:0007669"/>
    <property type="project" value="InterPro"/>
</dbReference>
<dbReference type="PANTHER" id="PTHR24301:SF2">
    <property type="entry name" value="THROMBOXANE-A SYNTHASE"/>
    <property type="match status" value="1"/>
</dbReference>
<proteinExistence type="inferred from homology"/>
<evidence type="ECO:0000256" key="1">
    <source>
        <dbReference type="ARBA" id="ARBA00022723"/>
    </source>
</evidence>
<dbReference type="PROSITE" id="PS00086">
    <property type="entry name" value="CYTOCHROME_P450"/>
    <property type="match status" value="1"/>
</dbReference>
<comment type="similarity">
    <text evidence="4">Belongs to the cytochrome P450 family.</text>
</comment>
<dbReference type="InterPro" id="IPR001128">
    <property type="entry name" value="Cyt_P450"/>
</dbReference>
<dbReference type="Gene3D" id="1.10.630.10">
    <property type="entry name" value="Cytochrome P450"/>
    <property type="match status" value="1"/>
</dbReference>
<keyword evidence="2 3" id="KW-0408">Iron</keyword>
<evidence type="ECO:0000256" key="3">
    <source>
        <dbReference type="PIRSR" id="PIRSR602401-1"/>
    </source>
</evidence>
<dbReference type="OrthoDB" id="1470350at2759"/>
<sequence>MGLLQTILGGVKVTDILIGLLSIIIIYVIHFYYKYFTRINPFPGPIPIPLIGSVAIFIEDIDAWFYRLNKKYGRDGIFELNIAGNRQIVLTRAEYIDKFLLKDSSTHVMRTANNGLLDLFDLETKGVGLNHSYKHWKFNRHIFTQAIMPLALTNKPSEILNQLFVEMAQYWIDLKQPDSDGTVTDIAIWMRRFTTDFISLLTTSKKFSALYYYSQKIKNEPITQEMIDSEEFVENINTFVSDNQILFVPKLLRNMPFIKPRVNKLLDNCHRFYDRLVDIVKAKRKEIDEIVKNGGELDTKRADLLTSLIIANTQYDPHPQKNVDPSLSRPMNDDEIRGVMFDAFVAGTDTTVNTFCFAIYYLSHHPEVKKKLFEEIDTVFPDDPNKPIMLEDLEKLKYVEAIIKETSRIRPTVSMVSRFSNQPDEIAGHKWPSDQLFIMYVRGINNNPIYWKDPEKFMPERFLKSQEIHKNSFSMFGGGSRMCLGRKIAIIELKTLLTALYRKFDVELIDMNAPLEVETSTITVCKGLDIKLIPRERKQPMTRRISRSRN</sequence>
<feature type="binding site" description="axial binding residue" evidence="3">
    <location>
        <position position="483"/>
    </location>
    <ligand>
        <name>heme</name>
        <dbReference type="ChEBI" id="CHEBI:30413"/>
    </ligand>
    <ligandPart>
        <name>Fe</name>
        <dbReference type="ChEBI" id="CHEBI:18248"/>
    </ligandPart>
</feature>
<keyword evidence="7" id="KW-1185">Reference proteome</keyword>
<keyword evidence="4" id="KW-0560">Oxidoreductase</keyword>
<feature type="transmembrane region" description="Helical" evidence="5">
    <location>
        <begin position="12"/>
        <end position="33"/>
    </location>
</feature>
<dbReference type="PANTHER" id="PTHR24301">
    <property type="entry name" value="THROMBOXANE-A SYNTHASE"/>
    <property type="match status" value="1"/>
</dbReference>
<keyword evidence="5" id="KW-1133">Transmembrane helix</keyword>
<dbReference type="GO" id="GO:0016705">
    <property type="term" value="F:oxidoreductase activity, acting on paired donors, with incorporation or reduction of molecular oxygen"/>
    <property type="evidence" value="ECO:0007669"/>
    <property type="project" value="InterPro"/>
</dbReference>
<keyword evidence="5" id="KW-0812">Transmembrane</keyword>
<dbReference type="GO" id="GO:0020037">
    <property type="term" value="F:heme binding"/>
    <property type="evidence" value="ECO:0007669"/>
    <property type="project" value="InterPro"/>
</dbReference>
<gene>
    <name evidence="6" type="ORF">AMORRO_LOCUS3847</name>
</gene>
<keyword evidence="3 4" id="KW-0349">Heme</keyword>
<dbReference type="PRINTS" id="PR00463">
    <property type="entry name" value="EP450I"/>
</dbReference>
<keyword evidence="4" id="KW-0503">Monooxygenase</keyword>
<dbReference type="Pfam" id="PF00067">
    <property type="entry name" value="p450"/>
    <property type="match status" value="1"/>
</dbReference>
<evidence type="ECO:0000256" key="2">
    <source>
        <dbReference type="ARBA" id="ARBA00023004"/>
    </source>
</evidence>
<dbReference type="InterPro" id="IPR036396">
    <property type="entry name" value="Cyt_P450_sf"/>
</dbReference>
<dbReference type="InterPro" id="IPR017972">
    <property type="entry name" value="Cyt_P450_CS"/>
</dbReference>
<organism evidence="6 7">
    <name type="scientific">Acaulospora morrowiae</name>
    <dbReference type="NCBI Taxonomy" id="94023"/>
    <lineage>
        <taxon>Eukaryota</taxon>
        <taxon>Fungi</taxon>
        <taxon>Fungi incertae sedis</taxon>
        <taxon>Mucoromycota</taxon>
        <taxon>Glomeromycotina</taxon>
        <taxon>Glomeromycetes</taxon>
        <taxon>Diversisporales</taxon>
        <taxon>Acaulosporaceae</taxon>
        <taxon>Acaulospora</taxon>
    </lineage>
</organism>
<dbReference type="SUPFAM" id="SSF48264">
    <property type="entry name" value="Cytochrome P450"/>
    <property type="match status" value="1"/>
</dbReference>
<dbReference type="AlphaFoldDB" id="A0A9N9A0H8"/>
<reference evidence="6" key="1">
    <citation type="submission" date="2021-06" db="EMBL/GenBank/DDBJ databases">
        <authorList>
            <person name="Kallberg Y."/>
            <person name="Tangrot J."/>
            <person name="Rosling A."/>
        </authorList>
    </citation>
    <scope>NUCLEOTIDE SEQUENCE</scope>
    <source>
        <strain evidence="6">CL551</strain>
    </source>
</reference>
<evidence type="ECO:0000256" key="5">
    <source>
        <dbReference type="SAM" id="Phobius"/>
    </source>
</evidence>
<evidence type="ECO:0000313" key="7">
    <source>
        <dbReference type="Proteomes" id="UP000789342"/>
    </source>
</evidence>
<name>A0A9N9A0H8_9GLOM</name>
<comment type="caution">
    <text evidence="6">The sequence shown here is derived from an EMBL/GenBank/DDBJ whole genome shotgun (WGS) entry which is preliminary data.</text>
</comment>
<dbReference type="PRINTS" id="PR00385">
    <property type="entry name" value="P450"/>
</dbReference>
<comment type="cofactor">
    <cofactor evidence="3">
        <name>heme</name>
        <dbReference type="ChEBI" id="CHEBI:30413"/>
    </cofactor>
</comment>
<dbReference type="InterPro" id="IPR002401">
    <property type="entry name" value="Cyt_P450_E_grp-I"/>
</dbReference>
<dbReference type="EMBL" id="CAJVPV010001956">
    <property type="protein sequence ID" value="CAG8513511.1"/>
    <property type="molecule type" value="Genomic_DNA"/>
</dbReference>
<dbReference type="GO" id="GO:0004497">
    <property type="term" value="F:monooxygenase activity"/>
    <property type="evidence" value="ECO:0007669"/>
    <property type="project" value="UniProtKB-KW"/>
</dbReference>
<protein>
    <submittedName>
        <fullName evidence="6">10133_t:CDS:1</fullName>
    </submittedName>
</protein>
<keyword evidence="5" id="KW-0472">Membrane</keyword>
<accession>A0A9N9A0H8</accession>
<dbReference type="Proteomes" id="UP000789342">
    <property type="component" value="Unassembled WGS sequence"/>
</dbReference>
<evidence type="ECO:0000256" key="4">
    <source>
        <dbReference type="RuleBase" id="RU000461"/>
    </source>
</evidence>
<keyword evidence="1 3" id="KW-0479">Metal-binding</keyword>